<dbReference type="Gene3D" id="3.40.390.10">
    <property type="entry name" value="Collagenase (Catalytic Domain)"/>
    <property type="match status" value="1"/>
</dbReference>
<reference evidence="4 5" key="1">
    <citation type="submission" date="2017-08" db="EMBL/GenBank/DDBJ databases">
        <title>Complete Genome Sequence of Streptomyces formicae KY5, the formicamycin producer.</title>
        <authorList>
            <person name="Holmes N.A."/>
            <person name="Devine R."/>
            <person name="Qin Z."/>
            <person name="Seipke R.F."/>
            <person name="Wilkinson B."/>
            <person name="Hutchings M.I."/>
        </authorList>
    </citation>
    <scope>NUCLEOTIDE SEQUENCE [LARGE SCALE GENOMIC DNA]</scope>
    <source>
        <strain evidence="4 5">KY5</strain>
    </source>
</reference>
<dbReference type="CDD" id="cd04280">
    <property type="entry name" value="ZnMc_astacin_like"/>
    <property type="match status" value="1"/>
</dbReference>
<dbReference type="PROSITE" id="PS51864">
    <property type="entry name" value="ASTACIN"/>
    <property type="match status" value="1"/>
</dbReference>
<feature type="compositionally biased region" description="Basic and acidic residues" evidence="2">
    <location>
        <begin position="8"/>
        <end position="20"/>
    </location>
</feature>
<feature type="active site" evidence="1">
    <location>
        <position position="173"/>
    </location>
</feature>
<evidence type="ECO:0000313" key="4">
    <source>
        <dbReference type="EMBL" id="ATL32068.1"/>
    </source>
</evidence>
<evidence type="ECO:0000256" key="1">
    <source>
        <dbReference type="PROSITE-ProRule" id="PRU01211"/>
    </source>
</evidence>
<keyword evidence="1" id="KW-0479">Metal-binding</keyword>
<dbReference type="KEGG" id="sfk:KY5_7050c"/>
<dbReference type="GO" id="GO:0004222">
    <property type="term" value="F:metalloendopeptidase activity"/>
    <property type="evidence" value="ECO:0007669"/>
    <property type="project" value="UniProtKB-UniRule"/>
</dbReference>
<dbReference type="InterPro" id="IPR006026">
    <property type="entry name" value="Peptidase_Metallo"/>
</dbReference>
<dbReference type="GO" id="GO:0008270">
    <property type="term" value="F:zinc ion binding"/>
    <property type="evidence" value="ECO:0007669"/>
    <property type="project" value="UniProtKB-UniRule"/>
</dbReference>
<dbReference type="PANTHER" id="PTHR10127">
    <property type="entry name" value="DISCOIDIN, CUB, EGF, LAMININ , AND ZINC METALLOPROTEASE DOMAIN CONTAINING"/>
    <property type="match status" value="1"/>
</dbReference>
<keyword evidence="1" id="KW-0378">Hydrolase</keyword>
<dbReference type="NCBIfam" id="NF045530">
    <property type="entry name" value="LegP"/>
    <property type="match status" value="1"/>
</dbReference>
<evidence type="ECO:0000256" key="2">
    <source>
        <dbReference type="SAM" id="MobiDB-lite"/>
    </source>
</evidence>
<dbReference type="InterPro" id="IPR034035">
    <property type="entry name" value="Astacin-like_dom"/>
</dbReference>
<dbReference type="RefSeq" id="WP_098246085.1">
    <property type="nucleotide sequence ID" value="NZ_CP022685.1"/>
</dbReference>
<dbReference type="CDD" id="cd22954">
    <property type="entry name" value="PLL_lectin"/>
    <property type="match status" value="1"/>
</dbReference>
<sequence>MPASESRVSGEGHGEFRSSRDVKTGLIDGTSFQIKPVQYVDIDGLAVFEGDIVLGTVAEVERRTSELRAESEGKVPESAVVITGQQFRWPNALVPFEIDGNLPNQQRVTDAIAHWQSRTRMRFVQRTPANQAQFPDFVRFVPGGGCSSFVGRQGGSQSITLGTGCTTGNCIHEIGHAVGLWHEQSREDRDQFVTIVWANITQGFEHNFDQHITDGDDVGPYDYGSIMHYPRDAFSSNGQDTIVPTVQGAAIGQRTGLSTDDIAAVHAMYGPSPAAGPVVSWESDRLDVFTTGTDSALYHKWWDGRAWGPNVKGWESLGGTFTSAPTSVAWAHDRLDLFARGTDFALFHKWWNGSAWGPGVKDWESLGGICTSAPEAVSWGPDRLDLFVTGTDAATYHKWWNGSSWGPSVKGWESLGGICMTKPKAVAWGANRLDLFVIGTDSALYHKWWDGNAWGPSVKGWESLGGTCMSEPVAVSWGQNRLDLFVIGTDSALYHKWWDGNAWGPGVKGWESLGGTCEGTPAAVAWGNNRLDLFVIGTDSALFHKWWDGNAWGPSVKGWESLGGTCTSSPSAVSWEPNRLDLFVRGTDSALFHKWWDGKAWGPGLKDWESLGGVLTHFTD</sequence>
<dbReference type="Gene3D" id="2.120.10.70">
    <property type="entry name" value="Fucose-specific lectin"/>
    <property type="match status" value="2"/>
</dbReference>
<evidence type="ECO:0000259" key="3">
    <source>
        <dbReference type="PROSITE" id="PS51864"/>
    </source>
</evidence>
<organism evidence="4 5">
    <name type="scientific">Streptomyces formicae</name>
    <dbReference type="NCBI Taxonomy" id="1616117"/>
    <lineage>
        <taxon>Bacteria</taxon>
        <taxon>Bacillati</taxon>
        <taxon>Actinomycetota</taxon>
        <taxon>Actinomycetes</taxon>
        <taxon>Kitasatosporales</taxon>
        <taxon>Streptomycetaceae</taxon>
        <taxon>Streptomyces</taxon>
    </lineage>
</organism>
<feature type="binding site" evidence="1">
    <location>
        <position position="176"/>
    </location>
    <ligand>
        <name>Zn(2+)</name>
        <dbReference type="ChEBI" id="CHEBI:29105"/>
        <note>catalytic</note>
    </ligand>
</feature>
<dbReference type="InterPro" id="IPR058502">
    <property type="entry name" value="PLL-like_beta-prop"/>
</dbReference>
<dbReference type="EMBL" id="CP022685">
    <property type="protein sequence ID" value="ATL32068.1"/>
    <property type="molecule type" value="Genomic_DNA"/>
</dbReference>
<gene>
    <name evidence="4" type="ORF">KY5_7050c</name>
</gene>
<keyword evidence="1" id="KW-0482">Metalloprotease</keyword>
<comment type="caution">
    <text evidence="1">Lacks conserved residue(s) required for the propagation of feature annotation.</text>
</comment>
<keyword evidence="1" id="KW-0862">Zinc</keyword>
<dbReference type="PRINTS" id="PR00480">
    <property type="entry name" value="ASTACIN"/>
</dbReference>
<dbReference type="Proteomes" id="UP000221011">
    <property type="component" value="Chromosome"/>
</dbReference>
<name>A0A291QKH3_9ACTN</name>
<keyword evidence="5" id="KW-1185">Reference proteome</keyword>
<dbReference type="SMART" id="SM00235">
    <property type="entry name" value="ZnMc"/>
    <property type="match status" value="1"/>
</dbReference>
<dbReference type="Pfam" id="PF01400">
    <property type="entry name" value="Astacin"/>
    <property type="match status" value="1"/>
</dbReference>
<dbReference type="InterPro" id="IPR001506">
    <property type="entry name" value="Peptidase_M12A"/>
</dbReference>
<proteinExistence type="predicted"/>
<feature type="binding site" evidence="1">
    <location>
        <position position="172"/>
    </location>
    <ligand>
        <name>Zn(2+)</name>
        <dbReference type="ChEBI" id="CHEBI:29105"/>
        <note>catalytic</note>
    </ligand>
</feature>
<protein>
    <submittedName>
        <fullName evidence="4">Putative sialidase</fullName>
    </submittedName>
</protein>
<feature type="region of interest" description="Disordered" evidence="2">
    <location>
        <begin position="1"/>
        <end position="20"/>
    </location>
</feature>
<dbReference type="SUPFAM" id="SSF55486">
    <property type="entry name" value="Metalloproteases ('zincins'), catalytic domain"/>
    <property type="match status" value="1"/>
</dbReference>
<feature type="domain" description="Peptidase M12A" evidence="3">
    <location>
        <begin position="80"/>
        <end position="272"/>
    </location>
</feature>
<feature type="binding site" evidence="1">
    <location>
        <position position="182"/>
    </location>
    <ligand>
        <name>Zn(2+)</name>
        <dbReference type="ChEBI" id="CHEBI:29105"/>
        <note>catalytic</note>
    </ligand>
</feature>
<dbReference type="AlphaFoldDB" id="A0A291QKH3"/>
<dbReference type="GO" id="GO:0006508">
    <property type="term" value="P:proteolysis"/>
    <property type="evidence" value="ECO:0007669"/>
    <property type="project" value="UniProtKB-KW"/>
</dbReference>
<comment type="cofactor">
    <cofactor evidence="1">
        <name>Zn(2+)</name>
        <dbReference type="ChEBI" id="CHEBI:29105"/>
    </cofactor>
    <text evidence="1">Binds 1 zinc ion per subunit.</text>
</comment>
<accession>A0A291QKH3</accession>
<keyword evidence="1" id="KW-0645">Protease</keyword>
<evidence type="ECO:0000313" key="5">
    <source>
        <dbReference type="Proteomes" id="UP000221011"/>
    </source>
</evidence>
<dbReference type="Pfam" id="PF26607">
    <property type="entry name" value="DUF8189"/>
    <property type="match status" value="2"/>
</dbReference>
<dbReference type="InterPro" id="IPR024079">
    <property type="entry name" value="MetalloPept_cat_dom_sf"/>
</dbReference>
<dbReference type="PANTHER" id="PTHR10127:SF850">
    <property type="entry name" value="METALLOENDOPEPTIDASE"/>
    <property type="match status" value="1"/>
</dbReference>
<dbReference type="SUPFAM" id="SSF89372">
    <property type="entry name" value="Fucose-specific lectin"/>
    <property type="match status" value="2"/>
</dbReference>